<evidence type="ECO:0008006" key="3">
    <source>
        <dbReference type="Google" id="ProtNLM"/>
    </source>
</evidence>
<dbReference type="AlphaFoldDB" id="A0A5A7MI99"/>
<dbReference type="Proteomes" id="UP000323105">
    <property type="component" value="Unassembled WGS sequence"/>
</dbReference>
<evidence type="ECO:0000313" key="1">
    <source>
        <dbReference type="EMBL" id="GEQ77423.1"/>
    </source>
</evidence>
<proteinExistence type="predicted"/>
<evidence type="ECO:0000313" key="2">
    <source>
        <dbReference type="Proteomes" id="UP000323105"/>
    </source>
</evidence>
<dbReference type="EMBL" id="BKBW01000013">
    <property type="protein sequence ID" value="GEQ77423.1"/>
    <property type="molecule type" value="Genomic_DNA"/>
</dbReference>
<dbReference type="Pfam" id="PF23840">
    <property type="entry name" value="Phage_tail_terminator"/>
    <property type="match status" value="1"/>
</dbReference>
<protein>
    <recommendedName>
        <fullName evidence="3">Virion structural protein</fullName>
    </recommendedName>
</protein>
<comment type="caution">
    <text evidence="1">The sequence shown here is derived from an EMBL/GenBank/DDBJ whole genome shotgun (WGS) entry which is preliminary data.</text>
</comment>
<dbReference type="InterPro" id="IPR056912">
    <property type="entry name" value="Phage_JBD30_tail_term-like"/>
</dbReference>
<gene>
    <name evidence="1" type="ORF">CTTA_4428</name>
</gene>
<dbReference type="RefSeq" id="WP_149356838.1">
    <property type="nucleotide sequence ID" value="NZ_BKBW01000013.1"/>
</dbReference>
<accession>A0A5A7MI99</accession>
<organism evidence="1 2">
    <name type="scientific">Comamonas testosteroni</name>
    <name type="common">Pseudomonas testosteroni</name>
    <dbReference type="NCBI Taxonomy" id="285"/>
    <lineage>
        <taxon>Bacteria</taxon>
        <taxon>Pseudomonadati</taxon>
        <taxon>Pseudomonadota</taxon>
        <taxon>Betaproteobacteria</taxon>
        <taxon>Burkholderiales</taxon>
        <taxon>Comamonadaceae</taxon>
        <taxon>Comamonas</taxon>
    </lineage>
</organism>
<reference evidence="1 2" key="1">
    <citation type="journal article" date="2019" name="Microbiol. Resour. Announc.">
        <title>Draft Genome Sequence of Comamonas testosteroni TA441, a Bacterium That Has a Cryptic Phenol Degradation Gene Cluster.</title>
        <authorList>
            <person name="Arai H."/>
            <person name="Ishii M."/>
        </authorList>
    </citation>
    <scope>NUCLEOTIDE SEQUENCE [LARGE SCALE GENOMIC DNA]</scope>
    <source>
        <strain evidence="1 2">TA441</strain>
    </source>
</reference>
<name>A0A5A7MI99_COMTE</name>
<sequence length="145" mass="15803">MNFEPFDVTLIAQRLRDQIPQLTSVAGVAEFSQIKELRGFRTPSAYVLQAVEKPGVNGPRGARVQPAQTNFGVAIAVNNYRSEMDASTTDELRSIVGAVRTALIGWTPPVPGVTPIGWIGGEVVDFDDNALLFIDSYQLTNLLQK</sequence>